<dbReference type="Pfam" id="PF12140">
    <property type="entry name" value="SLED"/>
    <property type="match status" value="1"/>
</dbReference>
<dbReference type="InterPro" id="IPR013761">
    <property type="entry name" value="SAM/pointed_sf"/>
</dbReference>
<reference evidence="15 16" key="1">
    <citation type="submission" date="2019-09" db="EMBL/GenBank/DDBJ databases">
        <title>Bird 10,000 Genomes (B10K) Project - Family phase.</title>
        <authorList>
            <person name="Zhang G."/>
        </authorList>
    </citation>
    <scope>NUCLEOTIDE SEQUENCE [LARGE SCALE GENOMIC DNA]</scope>
    <source>
        <strain evidence="15">B10K-DU-002-16</strain>
        <tissue evidence="15">Muscle</tissue>
    </source>
</reference>
<name>A0A7L1K332_RYNNI</name>
<evidence type="ECO:0000256" key="6">
    <source>
        <dbReference type="ARBA" id="ARBA00023015"/>
    </source>
</evidence>
<sequence length="651" mass="72365">GHFTWEKYLKETCAIPAPAHCFKQSYTPPANEFKISMKLEAQDPRNTTSTCIATVVGLTGARLRLRLDGSDNKNDFWRLVDSAEIQPIGNCEKNGGMLQPPLGFRLNASSWPMFLLKTLNGAEMAPVRIFHKEPPSPSQNFFKTGMKLEAVDRKNPHFICPATIGEVRGSEVLITFDGWRGAFDYWCRYDSRDIFPVGWCSLTGDNLQPPGTKVVIPKSPLPASEVNSEKPSMHSSTKTVLGHQQGQRRRKTGKKRGRTTKALIHHPMPTPSKSVEPLKFPRKRGPKPGSKRKPRTLLNPAPTSPTTSTPEPDTSTVPQDAATIPSSAMQAPTVCIYLNKNGSTGPHLDKKKVQQLPDHFGPARASVVLQQAVQACIDCAYHQKTVFSFLKQGHGGEVISAVFDREQHTLNLPAVNSITYVLRFLEKLCHNLRSDNLFGNQPFTQNSHMQRSHEYDHDRYLPGETFVLGDGLPGPLEPRLDPMDSALNSVNSSSHSRSSRDYRLQGYRHLHQPSSLTQGSTSALRRLSSGERRPSGSPRVSKCWGDAAGTPRVTAAVLQCPPGSDRYLGSRDVSRLSSRDPSSWTVEEVMQFIREADPQLGPHADLFRKHEIDGKALLLLRSDMMMKYMGLKLGPALKLTYHIDKLKQGKF</sequence>
<dbReference type="InterPro" id="IPR001660">
    <property type="entry name" value="SAM"/>
</dbReference>
<dbReference type="GO" id="GO:0005634">
    <property type="term" value="C:nucleus"/>
    <property type="evidence" value="ECO:0007669"/>
    <property type="project" value="UniProtKB-SubCell"/>
</dbReference>
<dbReference type="GO" id="GO:0045892">
    <property type="term" value="P:negative regulation of DNA-templated transcription"/>
    <property type="evidence" value="ECO:0007669"/>
    <property type="project" value="TreeGrafter"/>
</dbReference>
<organism evidence="15 16">
    <name type="scientific">Rynchops niger</name>
    <name type="common">Black skimmer</name>
    <dbReference type="NCBI Taxonomy" id="227184"/>
    <lineage>
        <taxon>Eukaryota</taxon>
        <taxon>Metazoa</taxon>
        <taxon>Chordata</taxon>
        <taxon>Craniata</taxon>
        <taxon>Vertebrata</taxon>
        <taxon>Euteleostomi</taxon>
        <taxon>Archelosauria</taxon>
        <taxon>Archosauria</taxon>
        <taxon>Dinosauria</taxon>
        <taxon>Saurischia</taxon>
        <taxon>Theropoda</taxon>
        <taxon>Coelurosauria</taxon>
        <taxon>Aves</taxon>
        <taxon>Neognathae</taxon>
        <taxon>Neoaves</taxon>
        <taxon>Charadriiformes</taxon>
        <taxon>Laridae</taxon>
        <taxon>Rynchops</taxon>
    </lineage>
</organism>
<evidence type="ECO:0000256" key="8">
    <source>
        <dbReference type="ARBA" id="ARBA00023242"/>
    </source>
</evidence>
<comment type="function">
    <text evidence="9">Associates with Polycomb group (PcG) multiprotein complexes; the complex class is required to maintain the transcriptionally repressive state of some genes.</text>
</comment>
<evidence type="ECO:0000256" key="7">
    <source>
        <dbReference type="ARBA" id="ARBA00023163"/>
    </source>
</evidence>
<dbReference type="PROSITE" id="PS50105">
    <property type="entry name" value="SAM_DOMAIN"/>
    <property type="match status" value="1"/>
</dbReference>
<evidence type="ECO:0000256" key="11">
    <source>
        <dbReference type="ARBA" id="ARBA00077724"/>
    </source>
</evidence>
<keyword evidence="16" id="KW-1185">Reference proteome</keyword>
<feature type="non-terminal residue" evidence="15">
    <location>
        <position position="1"/>
    </location>
</feature>
<feature type="repeat" description="MBT" evidence="12">
    <location>
        <begin position="3"/>
        <end position="101"/>
    </location>
</feature>
<dbReference type="PROSITE" id="PS51079">
    <property type="entry name" value="MBT"/>
    <property type="match status" value="2"/>
</dbReference>
<keyword evidence="7" id="KW-0804">Transcription</keyword>
<keyword evidence="8" id="KW-0539">Nucleus</keyword>
<feature type="compositionally biased region" description="Basic residues" evidence="13">
    <location>
        <begin position="280"/>
        <end position="295"/>
    </location>
</feature>
<dbReference type="PANTHER" id="PTHR12247">
    <property type="entry name" value="POLYCOMB GROUP PROTEIN"/>
    <property type="match status" value="1"/>
</dbReference>
<dbReference type="CDD" id="cd09578">
    <property type="entry name" value="SAM_Scm"/>
    <property type="match status" value="1"/>
</dbReference>
<gene>
    <name evidence="15" type="primary">Scmh1</name>
    <name evidence="15" type="ORF">RYNNIG_R13246</name>
</gene>
<dbReference type="Gene3D" id="1.10.150.50">
    <property type="entry name" value="Transcription Factor, Ets-1"/>
    <property type="match status" value="1"/>
</dbReference>
<protein>
    <recommendedName>
        <fullName evidence="10">Polycomb protein SCMH1</fullName>
    </recommendedName>
    <alternativeName>
        <fullName evidence="11">Sex comb on midleg homolog 1</fullName>
    </alternativeName>
</protein>
<keyword evidence="6" id="KW-0805">Transcription regulation</keyword>
<feature type="region of interest" description="Disordered" evidence="13">
    <location>
        <begin position="211"/>
        <end position="320"/>
    </location>
</feature>
<feature type="repeat" description="MBT" evidence="12">
    <location>
        <begin position="109"/>
        <end position="210"/>
    </location>
</feature>
<comment type="subcellular location">
    <subcellularLocation>
        <location evidence="1">Nucleus</location>
    </subcellularLocation>
</comment>
<accession>A0A7L1K332</accession>
<dbReference type="FunFam" id="3.90.1150.190:FF:000001">
    <property type="entry name" value="Polycomb protein scmh1 isoform 4"/>
    <property type="match status" value="1"/>
</dbReference>
<dbReference type="Pfam" id="PF02820">
    <property type="entry name" value="MBT"/>
    <property type="match status" value="2"/>
</dbReference>
<dbReference type="SMART" id="SM00454">
    <property type="entry name" value="SAM"/>
    <property type="match status" value="1"/>
</dbReference>
<dbReference type="PANTHER" id="PTHR12247:SF68">
    <property type="entry name" value="POLYCOMB PROTEIN SCMH1"/>
    <property type="match status" value="1"/>
</dbReference>
<feature type="region of interest" description="Disordered" evidence="13">
    <location>
        <begin position="471"/>
        <end position="545"/>
    </location>
</feature>
<dbReference type="AlphaFoldDB" id="A0A7L1K332"/>
<evidence type="ECO:0000313" key="15">
    <source>
        <dbReference type="EMBL" id="NXN57211.1"/>
    </source>
</evidence>
<feature type="compositionally biased region" description="Polar residues" evidence="13">
    <location>
        <begin position="512"/>
        <end position="523"/>
    </location>
</feature>
<dbReference type="InterPro" id="IPR033763">
    <property type="entry name" value="SCML2_RBR"/>
</dbReference>
<evidence type="ECO:0000256" key="3">
    <source>
        <dbReference type="ARBA" id="ARBA00022473"/>
    </source>
</evidence>
<evidence type="ECO:0000256" key="4">
    <source>
        <dbReference type="ARBA" id="ARBA00022491"/>
    </source>
</evidence>
<keyword evidence="5" id="KW-0677">Repeat</keyword>
<dbReference type="InterPro" id="IPR004092">
    <property type="entry name" value="Mbt"/>
</dbReference>
<keyword evidence="3" id="KW-0217">Developmental protein</keyword>
<feature type="compositionally biased region" description="Low complexity" evidence="13">
    <location>
        <begin position="300"/>
        <end position="318"/>
    </location>
</feature>
<proteinExistence type="inferred from homology"/>
<dbReference type="InterPro" id="IPR047280">
    <property type="entry name" value="MBT_SCMH1_rpt2"/>
</dbReference>
<dbReference type="SUPFAM" id="SSF63748">
    <property type="entry name" value="Tudor/PWWP/MBT"/>
    <property type="match status" value="2"/>
</dbReference>
<comment type="caution">
    <text evidence="15">The sequence shown here is derived from an EMBL/GenBank/DDBJ whole genome shotgun (WGS) entry which is preliminary data.</text>
</comment>
<dbReference type="FunFam" id="2.30.30.140:FF:000016">
    <property type="entry name" value="polycomb protein SCMH1 isoform X1"/>
    <property type="match status" value="1"/>
</dbReference>
<dbReference type="GO" id="GO:0042393">
    <property type="term" value="F:histone binding"/>
    <property type="evidence" value="ECO:0007669"/>
    <property type="project" value="TreeGrafter"/>
</dbReference>
<dbReference type="SMART" id="SM00561">
    <property type="entry name" value="MBT"/>
    <property type="match status" value="2"/>
</dbReference>
<feature type="domain" description="SAM" evidence="14">
    <location>
        <begin position="584"/>
        <end position="649"/>
    </location>
</feature>
<dbReference type="EMBL" id="VXBH01006347">
    <property type="protein sequence ID" value="NXN57211.1"/>
    <property type="molecule type" value="Genomic_DNA"/>
</dbReference>
<evidence type="ECO:0000256" key="9">
    <source>
        <dbReference type="ARBA" id="ARBA00059346"/>
    </source>
</evidence>
<evidence type="ECO:0000256" key="10">
    <source>
        <dbReference type="ARBA" id="ARBA00072935"/>
    </source>
</evidence>
<dbReference type="OrthoDB" id="5912862at2759"/>
<dbReference type="CDD" id="cd20108">
    <property type="entry name" value="MBT_SCMH1_rpt2"/>
    <property type="match status" value="1"/>
</dbReference>
<evidence type="ECO:0000256" key="12">
    <source>
        <dbReference type="PROSITE-ProRule" id="PRU00459"/>
    </source>
</evidence>
<evidence type="ECO:0000259" key="14">
    <source>
        <dbReference type="PROSITE" id="PS50105"/>
    </source>
</evidence>
<feature type="compositionally biased region" description="Basic residues" evidence="13">
    <location>
        <begin position="246"/>
        <end position="259"/>
    </location>
</feature>
<dbReference type="InterPro" id="IPR047531">
    <property type="entry name" value="SAM_Scm-like"/>
</dbReference>
<dbReference type="CDD" id="cd20105">
    <property type="entry name" value="MBT_SCMH1_rpt1"/>
    <property type="match status" value="1"/>
</dbReference>
<feature type="compositionally biased region" description="Low complexity" evidence="13">
    <location>
        <begin position="485"/>
        <end position="496"/>
    </location>
</feature>
<keyword evidence="4" id="KW-0678">Repressor</keyword>
<dbReference type="Proteomes" id="UP000525416">
    <property type="component" value="Unassembled WGS sequence"/>
</dbReference>
<dbReference type="Pfam" id="PF17208">
    <property type="entry name" value="RBR"/>
    <property type="match status" value="1"/>
</dbReference>
<feature type="non-terminal residue" evidence="15">
    <location>
        <position position="651"/>
    </location>
</feature>
<dbReference type="GO" id="GO:0003682">
    <property type="term" value="F:chromatin binding"/>
    <property type="evidence" value="ECO:0007669"/>
    <property type="project" value="TreeGrafter"/>
</dbReference>
<evidence type="ECO:0000313" key="16">
    <source>
        <dbReference type="Proteomes" id="UP000525416"/>
    </source>
</evidence>
<comment type="similarity">
    <text evidence="2">Belongs to the SCM family.</text>
</comment>
<dbReference type="InterPro" id="IPR021987">
    <property type="entry name" value="SLED"/>
</dbReference>
<dbReference type="InterPro" id="IPR038348">
    <property type="entry name" value="SLED_sf"/>
</dbReference>
<dbReference type="Pfam" id="PF00536">
    <property type="entry name" value="SAM_1"/>
    <property type="match status" value="1"/>
</dbReference>
<dbReference type="FunFam" id="1.10.150.50:FF:000018">
    <property type="entry name" value="Polycomb protein scmh1 isoform 4"/>
    <property type="match status" value="1"/>
</dbReference>
<evidence type="ECO:0000256" key="1">
    <source>
        <dbReference type="ARBA" id="ARBA00004123"/>
    </source>
</evidence>
<dbReference type="InterPro" id="IPR047279">
    <property type="entry name" value="MBT_SCMH1_rpt1"/>
</dbReference>
<dbReference type="Gene3D" id="3.90.1150.190">
    <property type="entry name" value="SLED domain"/>
    <property type="match status" value="1"/>
</dbReference>
<dbReference type="SUPFAM" id="SSF47769">
    <property type="entry name" value="SAM/Pointed domain"/>
    <property type="match status" value="1"/>
</dbReference>
<evidence type="ECO:0000256" key="5">
    <source>
        <dbReference type="ARBA" id="ARBA00022737"/>
    </source>
</evidence>
<dbReference type="Gene3D" id="2.30.30.140">
    <property type="match status" value="2"/>
</dbReference>
<evidence type="ECO:0000256" key="13">
    <source>
        <dbReference type="SAM" id="MobiDB-lite"/>
    </source>
</evidence>
<dbReference type="InterPro" id="IPR050548">
    <property type="entry name" value="PcG_chromatin_remod_factors"/>
</dbReference>
<evidence type="ECO:0000256" key="2">
    <source>
        <dbReference type="ARBA" id="ARBA00008469"/>
    </source>
</evidence>